<keyword evidence="2" id="KW-1185">Reference proteome</keyword>
<dbReference type="Proteomes" id="UP000186720">
    <property type="component" value="Unassembled WGS sequence"/>
</dbReference>
<name>A0A1Q6A0E6_9SPHI</name>
<evidence type="ECO:0008006" key="3">
    <source>
        <dbReference type="Google" id="ProtNLM"/>
    </source>
</evidence>
<protein>
    <recommendedName>
        <fullName evidence="3">PBCV-specific basic adaptor domain-containing protein</fullName>
    </recommendedName>
</protein>
<accession>A0A1Q6A0E6</accession>
<proteinExistence type="predicted"/>
<gene>
    <name evidence="1" type="ORF">RG47T_2955</name>
</gene>
<comment type="caution">
    <text evidence="1">The sequence shown here is derived from an EMBL/GenBank/DDBJ whole genome shotgun (WGS) entry which is preliminary data.</text>
</comment>
<sequence>MIPALLVSLHSFAQTSDKGSVGKTINKIGNKTAQVAVKGASAVADKKYDGKVGPAGQTIYINKKSHYYYVNARGKKVYVSKSKLRNKPM</sequence>
<dbReference type="EMBL" id="MPPL01000001">
    <property type="protein sequence ID" value="OKS87494.1"/>
    <property type="molecule type" value="Genomic_DNA"/>
</dbReference>
<evidence type="ECO:0000313" key="2">
    <source>
        <dbReference type="Proteomes" id="UP000186720"/>
    </source>
</evidence>
<evidence type="ECO:0000313" key="1">
    <source>
        <dbReference type="EMBL" id="OKS87494.1"/>
    </source>
</evidence>
<dbReference type="AlphaFoldDB" id="A0A1Q6A0E6"/>
<reference evidence="1 2" key="1">
    <citation type="submission" date="2016-11" db="EMBL/GenBank/DDBJ databases">
        <title>Whole Genome Sequencing of Mucilaginibacter polytrichastri RG4-7(T) isolated from the moss sample.</title>
        <authorList>
            <person name="Li Y."/>
        </authorList>
    </citation>
    <scope>NUCLEOTIDE SEQUENCE [LARGE SCALE GENOMIC DNA]</scope>
    <source>
        <strain evidence="1 2">RG4-7</strain>
    </source>
</reference>
<dbReference type="STRING" id="1302689.RG47T_2955"/>
<organism evidence="1 2">
    <name type="scientific">Mucilaginibacter polytrichastri</name>
    <dbReference type="NCBI Taxonomy" id="1302689"/>
    <lineage>
        <taxon>Bacteria</taxon>
        <taxon>Pseudomonadati</taxon>
        <taxon>Bacteroidota</taxon>
        <taxon>Sphingobacteriia</taxon>
        <taxon>Sphingobacteriales</taxon>
        <taxon>Sphingobacteriaceae</taxon>
        <taxon>Mucilaginibacter</taxon>
    </lineage>
</organism>